<reference evidence="2" key="1">
    <citation type="submission" date="2020-02" db="EMBL/GenBank/DDBJ databases">
        <authorList>
            <person name="Meier V. D."/>
        </authorList>
    </citation>
    <scope>NUCLEOTIDE SEQUENCE</scope>
    <source>
        <strain evidence="2">AVDCRST_MAG70</strain>
    </source>
</reference>
<feature type="region of interest" description="Disordered" evidence="1">
    <location>
        <begin position="1"/>
        <end position="29"/>
    </location>
</feature>
<proteinExistence type="predicted"/>
<evidence type="ECO:0000313" key="2">
    <source>
        <dbReference type="EMBL" id="CAA9569592.1"/>
    </source>
</evidence>
<name>A0A6J4V7K2_9BACT</name>
<organism evidence="2">
    <name type="scientific">uncultured Thermomicrobiales bacterium</name>
    <dbReference type="NCBI Taxonomy" id="1645740"/>
    <lineage>
        <taxon>Bacteria</taxon>
        <taxon>Pseudomonadati</taxon>
        <taxon>Thermomicrobiota</taxon>
        <taxon>Thermomicrobia</taxon>
        <taxon>Thermomicrobiales</taxon>
        <taxon>environmental samples</taxon>
    </lineage>
</organism>
<dbReference type="AlphaFoldDB" id="A0A6J4V7K2"/>
<dbReference type="EMBL" id="CADCWH010000379">
    <property type="protein sequence ID" value="CAA9569592.1"/>
    <property type="molecule type" value="Genomic_DNA"/>
</dbReference>
<gene>
    <name evidence="2" type="ORF">AVDCRST_MAG70-2374</name>
</gene>
<feature type="non-terminal residue" evidence="2">
    <location>
        <position position="1"/>
    </location>
</feature>
<sequence>RPLEAAPRGVSSRPGRPVRPARLGVFRRL</sequence>
<feature type="non-terminal residue" evidence="2">
    <location>
        <position position="29"/>
    </location>
</feature>
<evidence type="ECO:0000256" key="1">
    <source>
        <dbReference type="SAM" id="MobiDB-lite"/>
    </source>
</evidence>
<accession>A0A6J4V7K2</accession>
<protein>
    <submittedName>
        <fullName evidence="2">Uncharacterized protein</fullName>
    </submittedName>
</protein>